<dbReference type="GO" id="GO:0015271">
    <property type="term" value="F:outward rectifier potassium channel activity"/>
    <property type="evidence" value="ECO:0007669"/>
    <property type="project" value="TreeGrafter"/>
</dbReference>
<evidence type="ECO:0000256" key="2">
    <source>
        <dbReference type="ARBA" id="ARBA00022448"/>
    </source>
</evidence>
<sequence length="795" mass="89463">MNDPGLEDVISTADDAVDGTLRMQEEVIHEQQDRRTRESKKPRRQYSQDKEEIGLYQPTLWWFTSTAFPLIAGTFGPIANLFSVCALVQTWRVNLDDGSRIADPAWLTALNACSLLLALCANIALLFNFARRIPYAVAQTITITLWYLSSILLAIPIGLTHNDNVNAFTNNHSMAFSQSYYYALISSVVYAIISSLLLISTLGSTIFHRYPPSFSTLTIPQRTLMLQTISFSLYLALGAGIFSAIENWAFADGIYWALYTLLTIGLGTDFPLTRVLARMLLIPYAAFGVTLIGLVVSSVRGLVLERAKAKVVRRHLGKERERWERNIAHRHGLHQMHKNPSLHGRIQEKRLMKLPHKLQQQSLHALTHKDQLGKWHRAEFELMRYIEHSAASTERYTSLASSFIVILIVWSGGSLVFWSCEHDSQGWTYPTSLYFTYTTLLTIGFGDFYPTSSSGKPFFVLWSLISIPAMTVLISNMADTVIKLVQDVTVWISKWTILPERHIQPPSEGQNKKEKRRHGRKHRRQADNEESEGSDQAHSDLERDIEHVGSRIEKFEKDEGTPNSLAARLAREISHLASDLSASPPKKYSWDEWTRWLDMLGERSDDSSHNHQDETEPTAFPVMHVDAAIQPPPKAKPRASSQHDGVNVSRGDGENGANSPGLMPPPPSTSSIAVAEQNQHQSQSSGSFYPQDGPTTRVERRHSVHEKDTSGPGCLRRAGSPVSVSQDRHGSGWTWTWLSDDGPLFSRKTETEWIMERLCFRLEEVLEDEIRDARGSAADKSLPPQRKAFRSGPSV</sequence>
<evidence type="ECO:0000256" key="1">
    <source>
        <dbReference type="ARBA" id="ARBA00004141"/>
    </source>
</evidence>
<evidence type="ECO:0000313" key="11">
    <source>
        <dbReference type="EMBL" id="KAF5314884.1"/>
    </source>
</evidence>
<accession>A0A8H5B1B2</accession>
<feature type="region of interest" description="Disordered" evidence="8">
    <location>
        <begin position="502"/>
        <end position="541"/>
    </location>
</feature>
<evidence type="ECO:0000259" key="10">
    <source>
        <dbReference type="Pfam" id="PF07885"/>
    </source>
</evidence>
<feature type="transmembrane region" description="Helical" evidence="9">
    <location>
        <begin position="180"/>
        <end position="204"/>
    </location>
</feature>
<dbReference type="SUPFAM" id="SSF81324">
    <property type="entry name" value="Voltage-gated potassium channels"/>
    <property type="match status" value="2"/>
</dbReference>
<keyword evidence="2" id="KW-0813">Transport</keyword>
<dbReference type="Gene3D" id="1.10.287.70">
    <property type="match status" value="2"/>
</dbReference>
<comment type="subcellular location">
    <subcellularLocation>
        <location evidence="1">Membrane</location>
        <topology evidence="1">Multi-pass membrane protein</topology>
    </subcellularLocation>
</comment>
<feature type="transmembrane region" description="Helical" evidence="9">
    <location>
        <begin position="458"/>
        <end position="478"/>
    </location>
</feature>
<feature type="transmembrane region" description="Helical" evidence="9">
    <location>
        <begin position="109"/>
        <end position="130"/>
    </location>
</feature>
<dbReference type="GO" id="GO:0030322">
    <property type="term" value="P:stabilization of membrane potential"/>
    <property type="evidence" value="ECO:0007669"/>
    <property type="project" value="TreeGrafter"/>
</dbReference>
<feature type="transmembrane region" description="Helical" evidence="9">
    <location>
        <begin position="136"/>
        <end position="159"/>
    </location>
</feature>
<dbReference type="Proteomes" id="UP000567179">
    <property type="component" value="Unassembled WGS sequence"/>
</dbReference>
<feature type="transmembrane region" description="Helical" evidence="9">
    <location>
        <begin position="224"/>
        <end position="242"/>
    </location>
</feature>
<feature type="compositionally biased region" description="Basic residues" evidence="8">
    <location>
        <begin position="513"/>
        <end position="524"/>
    </location>
</feature>
<keyword evidence="5" id="KW-0406">Ion transport</keyword>
<evidence type="ECO:0000256" key="5">
    <source>
        <dbReference type="ARBA" id="ARBA00023065"/>
    </source>
</evidence>
<keyword evidence="12" id="KW-1185">Reference proteome</keyword>
<dbReference type="EMBL" id="JAACJJ010000043">
    <property type="protein sequence ID" value="KAF5314884.1"/>
    <property type="molecule type" value="Genomic_DNA"/>
</dbReference>
<name>A0A8H5B1B2_9AGAR</name>
<evidence type="ECO:0000256" key="4">
    <source>
        <dbReference type="ARBA" id="ARBA00022989"/>
    </source>
</evidence>
<comment type="caution">
    <text evidence="11">The sequence shown here is derived from an EMBL/GenBank/DDBJ whole genome shotgun (WGS) entry which is preliminary data.</text>
</comment>
<protein>
    <recommendedName>
        <fullName evidence="10">Potassium channel domain-containing protein</fullName>
    </recommendedName>
</protein>
<dbReference type="GO" id="GO:0005886">
    <property type="term" value="C:plasma membrane"/>
    <property type="evidence" value="ECO:0007669"/>
    <property type="project" value="TreeGrafter"/>
</dbReference>
<evidence type="ECO:0000313" key="12">
    <source>
        <dbReference type="Proteomes" id="UP000567179"/>
    </source>
</evidence>
<feature type="transmembrane region" description="Helical" evidence="9">
    <location>
        <begin position="431"/>
        <end position="449"/>
    </location>
</feature>
<evidence type="ECO:0000256" key="3">
    <source>
        <dbReference type="ARBA" id="ARBA00022692"/>
    </source>
</evidence>
<feature type="transmembrane region" description="Helical" evidence="9">
    <location>
        <begin position="284"/>
        <end position="304"/>
    </location>
</feature>
<feature type="region of interest" description="Disordered" evidence="8">
    <location>
        <begin position="773"/>
        <end position="795"/>
    </location>
</feature>
<feature type="region of interest" description="Disordered" evidence="8">
    <location>
        <begin position="630"/>
        <end position="730"/>
    </location>
</feature>
<feature type="transmembrane region" description="Helical" evidence="9">
    <location>
        <begin position="60"/>
        <end position="88"/>
    </location>
</feature>
<keyword evidence="7" id="KW-0407">Ion channel</keyword>
<feature type="region of interest" description="Disordered" evidence="8">
    <location>
        <begin position="28"/>
        <end position="48"/>
    </location>
</feature>
<evidence type="ECO:0000256" key="8">
    <source>
        <dbReference type="SAM" id="MobiDB-lite"/>
    </source>
</evidence>
<dbReference type="GO" id="GO:0022841">
    <property type="term" value="F:potassium ion leak channel activity"/>
    <property type="evidence" value="ECO:0007669"/>
    <property type="project" value="TreeGrafter"/>
</dbReference>
<keyword evidence="6 9" id="KW-0472">Membrane</keyword>
<keyword evidence="3 9" id="KW-0812">Transmembrane</keyword>
<reference evidence="11 12" key="1">
    <citation type="journal article" date="2020" name="ISME J.">
        <title>Uncovering the hidden diversity of litter-decomposition mechanisms in mushroom-forming fungi.</title>
        <authorList>
            <person name="Floudas D."/>
            <person name="Bentzer J."/>
            <person name="Ahren D."/>
            <person name="Johansson T."/>
            <person name="Persson P."/>
            <person name="Tunlid A."/>
        </authorList>
    </citation>
    <scope>NUCLEOTIDE SEQUENCE [LARGE SCALE GENOMIC DNA]</scope>
    <source>
        <strain evidence="11 12">CBS 101986</strain>
    </source>
</reference>
<feature type="domain" description="Potassium channel" evidence="10">
    <location>
        <begin position="406"/>
        <end position="482"/>
    </location>
</feature>
<dbReference type="OrthoDB" id="297496at2759"/>
<organism evidence="11 12">
    <name type="scientific">Psilocybe cf. subviscida</name>
    <dbReference type="NCBI Taxonomy" id="2480587"/>
    <lineage>
        <taxon>Eukaryota</taxon>
        <taxon>Fungi</taxon>
        <taxon>Dikarya</taxon>
        <taxon>Basidiomycota</taxon>
        <taxon>Agaricomycotina</taxon>
        <taxon>Agaricomycetes</taxon>
        <taxon>Agaricomycetidae</taxon>
        <taxon>Agaricales</taxon>
        <taxon>Agaricineae</taxon>
        <taxon>Strophariaceae</taxon>
        <taxon>Psilocybe</taxon>
    </lineage>
</organism>
<dbReference type="InterPro" id="IPR003280">
    <property type="entry name" value="2pore_dom_K_chnl"/>
</dbReference>
<gene>
    <name evidence="11" type="ORF">D9619_007496</name>
</gene>
<dbReference type="Pfam" id="PF07885">
    <property type="entry name" value="Ion_trans_2"/>
    <property type="match status" value="2"/>
</dbReference>
<feature type="domain" description="Potassium channel" evidence="10">
    <location>
        <begin position="231"/>
        <end position="300"/>
    </location>
</feature>
<dbReference type="InterPro" id="IPR013099">
    <property type="entry name" value="K_chnl_dom"/>
</dbReference>
<proteinExistence type="predicted"/>
<feature type="compositionally biased region" description="Polar residues" evidence="8">
    <location>
        <begin position="669"/>
        <end position="688"/>
    </location>
</feature>
<evidence type="ECO:0000256" key="6">
    <source>
        <dbReference type="ARBA" id="ARBA00023136"/>
    </source>
</evidence>
<evidence type="ECO:0000256" key="7">
    <source>
        <dbReference type="ARBA" id="ARBA00023303"/>
    </source>
</evidence>
<feature type="transmembrane region" description="Helical" evidence="9">
    <location>
        <begin position="254"/>
        <end position="272"/>
    </location>
</feature>
<feature type="transmembrane region" description="Helical" evidence="9">
    <location>
        <begin position="399"/>
        <end position="419"/>
    </location>
</feature>
<dbReference type="PANTHER" id="PTHR11003:SF342">
    <property type="entry name" value="OUTWARD-RECTIFIER POTASSIUM CHANNEL TOK1"/>
    <property type="match status" value="1"/>
</dbReference>
<keyword evidence="4 9" id="KW-1133">Transmembrane helix</keyword>
<dbReference type="PANTHER" id="PTHR11003">
    <property type="entry name" value="POTASSIUM CHANNEL, SUBFAMILY K"/>
    <property type="match status" value="1"/>
</dbReference>
<evidence type="ECO:0000256" key="9">
    <source>
        <dbReference type="SAM" id="Phobius"/>
    </source>
</evidence>
<dbReference type="AlphaFoldDB" id="A0A8H5B1B2"/>